<proteinExistence type="predicted"/>
<dbReference type="InterPro" id="IPR023393">
    <property type="entry name" value="START-like_dom_sf"/>
</dbReference>
<dbReference type="SUPFAM" id="SSF55961">
    <property type="entry name" value="Bet v1-like"/>
    <property type="match status" value="1"/>
</dbReference>
<name>A0ABQ2CWX4_9DEIO</name>
<protein>
    <recommendedName>
        <fullName evidence="3">Polyketide cyclase</fullName>
    </recommendedName>
</protein>
<gene>
    <name evidence="1" type="ORF">GCM10008938_05410</name>
</gene>
<comment type="caution">
    <text evidence="1">The sequence shown here is derived from an EMBL/GenBank/DDBJ whole genome shotgun (WGS) entry which is preliminary data.</text>
</comment>
<accession>A0ABQ2CWX4</accession>
<evidence type="ECO:0000313" key="2">
    <source>
        <dbReference type="Proteomes" id="UP000632222"/>
    </source>
</evidence>
<dbReference type="Gene3D" id="3.30.530.20">
    <property type="match status" value="1"/>
</dbReference>
<keyword evidence="2" id="KW-1185">Reference proteome</keyword>
<organism evidence="1 2">
    <name type="scientific">Deinococcus roseus</name>
    <dbReference type="NCBI Taxonomy" id="392414"/>
    <lineage>
        <taxon>Bacteria</taxon>
        <taxon>Thermotogati</taxon>
        <taxon>Deinococcota</taxon>
        <taxon>Deinococci</taxon>
        <taxon>Deinococcales</taxon>
        <taxon>Deinococcaceae</taxon>
        <taxon>Deinococcus</taxon>
    </lineage>
</organism>
<reference evidence="2" key="1">
    <citation type="journal article" date="2019" name="Int. J. Syst. Evol. Microbiol.">
        <title>The Global Catalogue of Microorganisms (GCM) 10K type strain sequencing project: providing services to taxonomists for standard genome sequencing and annotation.</title>
        <authorList>
            <consortium name="The Broad Institute Genomics Platform"/>
            <consortium name="The Broad Institute Genome Sequencing Center for Infectious Disease"/>
            <person name="Wu L."/>
            <person name="Ma J."/>
        </authorList>
    </citation>
    <scope>NUCLEOTIDE SEQUENCE [LARGE SCALE GENOMIC DNA]</scope>
    <source>
        <strain evidence="2">JCM 14370</strain>
    </source>
</reference>
<dbReference type="EMBL" id="BMOD01000001">
    <property type="protein sequence ID" value="GGJ22037.1"/>
    <property type="molecule type" value="Genomic_DNA"/>
</dbReference>
<dbReference type="Proteomes" id="UP000632222">
    <property type="component" value="Unassembled WGS sequence"/>
</dbReference>
<evidence type="ECO:0008006" key="3">
    <source>
        <dbReference type="Google" id="ProtNLM"/>
    </source>
</evidence>
<sequence length="157" mass="17563">MHICAFSTSTATTPQAVWQLWTQPRHWPSWDKTLKQAELSGPFKQGVSGILTFQDGSTAPFTVVMCQMLQSYVLSVPLGLGVDLLIKRELWQEGEKVHFRQEVSLMGPAMAKLLHGVRKKALQLETFKAMEGLLERLRGEMSALKDNPQGDVQRSAP</sequence>
<dbReference type="RefSeq" id="WP_188999448.1">
    <property type="nucleotide sequence ID" value="NZ_BMOD01000001.1"/>
</dbReference>
<evidence type="ECO:0000313" key="1">
    <source>
        <dbReference type="EMBL" id="GGJ22037.1"/>
    </source>
</evidence>